<dbReference type="STRING" id="230819.A0A5C3LCF5"/>
<sequence>MSISKALRVTRSLATQANVSNPAKAPGSESKPVRKGPSKLDLTWPQYLAIRKSRRRWENVATVPAGIAGFAAGIAYFGSLETDPMKLIFGFDPFMVYGFLTVACAGTGAVVGPTIGRSMWRWSHRNQVQIIDEKDREFLRRIAKNRVDASLQSPTAPVPDYYGERIGSLHQYRQWLRDQNKYRRKVLLPEKDD</sequence>
<keyword evidence="9 12" id="KW-0811">Translocation</keyword>
<evidence type="ECO:0000256" key="2">
    <source>
        <dbReference type="ARBA" id="ARBA00006837"/>
    </source>
</evidence>
<keyword evidence="10 12" id="KW-0496">Mitochondrion</keyword>
<comment type="function">
    <text evidence="12">Component of the PAM complex, a complex required for the translocation of transit peptide-containing proteins from the inner membrane into the mitochondrial matrix in an ATP-dependent manner.</text>
</comment>
<keyword evidence="4 12" id="KW-0812">Transmembrane</keyword>
<comment type="subcellular location">
    <subcellularLocation>
        <location evidence="1 12">Mitochondrion inner membrane</location>
        <topology evidence="1 12">Multi-pass membrane protein</topology>
    </subcellularLocation>
</comment>
<keyword evidence="8 12" id="KW-1133">Transmembrane helix</keyword>
<dbReference type="Pfam" id="PF08566">
    <property type="entry name" value="Pam17"/>
    <property type="match status" value="1"/>
</dbReference>
<proteinExistence type="inferred from homology"/>
<evidence type="ECO:0000256" key="4">
    <source>
        <dbReference type="ARBA" id="ARBA00022692"/>
    </source>
</evidence>
<dbReference type="AlphaFoldDB" id="A0A5C3LCF5"/>
<dbReference type="OrthoDB" id="5970083at2759"/>
<feature type="region of interest" description="Disordered" evidence="13">
    <location>
        <begin position="18"/>
        <end position="38"/>
    </location>
</feature>
<gene>
    <name evidence="14" type="ORF">FA15DRAFT_580762</name>
</gene>
<evidence type="ECO:0000256" key="9">
    <source>
        <dbReference type="ARBA" id="ARBA00023010"/>
    </source>
</evidence>
<dbReference type="GO" id="GO:0030150">
    <property type="term" value="P:protein import into mitochondrial matrix"/>
    <property type="evidence" value="ECO:0007669"/>
    <property type="project" value="UniProtKB-UniRule"/>
</dbReference>
<dbReference type="GO" id="GO:0001405">
    <property type="term" value="C:PAM complex, Tim23 associated import motor"/>
    <property type="evidence" value="ECO:0007669"/>
    <property type="project" value="UniProtKB-UniRule"/>
</dbReference>
<reference evidence="14 15" key="1">
    <citation type="journal article" date="2019" name="Nat. Ecol. Evol.">
        <title>Megaphylogeny resolves global patterns of mushroom evolution.</title>
        <authorList>
            <person name="Varga T."/>
            <person name="Krizsan K."/>
            <person name="Foldi C."/>
            <person name="Dima B."/>
            <person name="Sanchez-Garcia M."/>
            <person name="Sanchez-Ramirez S."/>
            <person name="Szollosi G.J."/>
            <person name="Szarkandi J.G."/>
            <person name="Papp V."/>
            <person name="Albert L."/>
            <person name="Andreopoulos W."/>
            <person name="Angelini C."/>
            <person name="Antonin V."/>
            <person name="Barry K.W."/>
            <person name="Bougher N.L."/>
            <person name="Buchanan P."/>
            <person name="Buyck B."/>
            <person name="Bense V."/>
            <person name="Catcheside P."/>
            <person name="Chovatia M."/>
            <person name="Cooper J."/>
            <person name="Damon W."/>
            <person name="Desjardin D."/>
            <person name="Finy P."/>
            <person name="Geml J."/>
            <person name="Haridas S."/>
            <person name="Hughes K."/>
            <person name="Justo A."/>
            <person name="Karasinski D."/>
            <person name="Kautmanova I."/>
            <person name="Kiss B."/>
            <person name="Kocsube S."/>
            <person name="Kotiranta H."/>
            <person name="LaButti K.M."/>
            <person name="Lechner B.E."/>
            <person name="Liimatainen K."/>
            <person name="Lipzen A."/>
            <person name="Lukacs Z."/>
            <person name="Mihaltcheva S."/>
            <person name="Morgado L.N."/>
            <person name="Niskanen T."/>
            <person name="Noordeloos M.E."/>
            <person name="Ohm R.A."/>
            <person name="Ortiz-Santana B."/>
            <person name="Ovrebo C."/>
            <person name="Racz N."/>
            <person name="Riley R."/>
            <person name="Savchenko A."/>
            <person name="Shiryaev A."/>
            <person name="Soop K."/>
            <person name="Spirin V."/>
            <person name="Szebenyi C."/>
            <person name="Tomsovsky M."/>
            <person name="Tulloss R.E."/>
            <person name="Uehling J."/>
            <person name="Grigoriev I.V."/>
            <person name="Vagvolgyi C."/>
            <person name="Papp T."/>
            <person name="Martin F.M."/>
            <person name="Miettinen O."/>
            <person name="Hibbett D.S."/>
            <person name="Nagy L.G."/>
        </authorList>
    </citation>
    <scope>NUCLEOTIDE SEQUENCE [LARGE SCALE GENOMIC DNA]</scope>
    <source>
        <strain evidence="14 15">CBS 121175</strain>
    </source>
</reference>
<protein>
    <recommendedName>
        <fullName evidence="12">Presequence translocated-associated motor subunit PAM17</fullName>
    </recommendedName>
</protein>
<keyword evidence="3 12" id="KW-0813">Transport</keyword>
<evidence type="ECO:0000256" key="6">
    <source>
        <dbReference type="ARBA" id="ARBA00022927"/>
    </source>
</evidence>
<organism evidence="14 15">
    <name type="scientific">Coprinopsis marcescibilis</name>
    <name type="common">Agaric fungus</name>
    <name type="synonym">Psathyrella marcescibilis</name>
    <dbReference type="NCBI Taxonomy" id="230819"/>
    <lineage>
        <taxon>Eukaryota</taxon>
        <taxon>Fungi</taxon>
        <taxon>Dikarya</taxon>
        <taxon>Basidiomycota</taxon>
        <taxon>Agaricomycotina</taxon>
        <taxon>Agaricomycetes</taxon>
        <taxon>Agaricomycetidae</taxon>
        <taxon>Agaricales</taxon>
        <taxon>Agaricineae</taxon>
        <taxon>Psathyrellaceae</taxon>
        <taxon>Coprinopsis</taxon>
    </lineage>
</organism>
<dbReference type="PANTHER" id="PTHR28021:SF1">
    <property type="entry name" value="PRESEQUENCE TRANSLOCATED-ASSOCIATED MOTOR SUBUNIT PAM17, MITOCHONDRIAL"/>
    <property type="match status" value="1"/>
</dbReference>
<evidence type="ECO:0000256" key="12">
    <source>
        <dbReference type="RuleBase" id="RU367146"/>
    </source>
</evidence>
<comment type="similarity">
    <text evidence="2 12">Belongs to the PAM17 family.</text>
</comment>
<keyword evidence="11 12" id="KW-0472">Membrane</keyword>
<accession>A0A5C3LCF5</accession>
<keyword evidence="7" id="KW-0809">Transit peptide</keyword>
<evidence type="ECO:0000313" key="14">
    <source>
        <dbReference type="EMBL" id="TFK30302.1"/>
    </source>
</evidence>
<feature type="transmembrane region" description="Helical" evidence="12">
    <location>
        <begin position="94"/>
        <end position="115"/>
    </location>
</feature>
<evidence type="ECO:0000256" key="1">
    <source>
        <dbReference type="ARBA" id="ARBA00004448"/>
    </source>
</evidence>
<dbReference type="PANTHER" id="PTHR28021">
    <property type="entry name" value="PRESEQUENCE TRANSLOCATED-ASSOCIATED MOTOR SUBUNIT PAM17, MITOCHONDRIAL"/>
    <property type="match status" value="1"/>
</dbReference>
<keyword evidence="15" id="KW-1185">Reference proteome</keyword>
<comment type="subunit">
    <text evidence="12">Component of the PAM complex.</text>
</comment>
<evidence type="ECO:0000256" key="10">
    <source>
        <dbReference type="ARBA" id="ARBA00023128"/>
    </source>
</evidence>
<evidence type="ECO:0000256" key="8">
    <source>
        <dbReference type="ARBA" id="ARBA00022989"/>
    </source>
</evidence>
<evidence type="ECO:0000256" key="5">
    <source>
        <dbReference type="ARBA" id="ARBA00022792"/>
    </source>
</evidence>
<feature type="transmembrane region" description="Helical" evidence="12">
    <location>
        <begin position="60"/>
        <end position="79"/>
    </location>
</feature>
<keyword evidence="6 12" id="KW-0653">Protein transport</keyword>
<evidence type="ECO:0000313" key="15">
    <source>
        <dbReference type="Proteomes" id="UP000307440"/>
    </source>
</evidence>
<name>A0A5C3LCF5_COPMA</name>
<dbReference type="InterPro" id="IPR013875">
    <property type="entry name" value="Pam17"/>
</dbReference>
<dbReference type="EMBL" id="ML210147">
    <property type="protein sequence ID" value="TFK30302.1"/>
    <property type="molecule type" value="Genomic_DNA"/>
</dbReference>
<keyword evidence="5 12" id="KW-0999">Mitochondrion inner membrane</keyword>
<evidence type="ECO:0000256" key="7">
    <source>
        <dbReference type="ARBA" id="ARBA00022946"/>
    </source>
</evidence>
<evidence type="ECO:0000256" key="3">
    <source>
        <dbReference type="ARBA" id="ARBA00022448"/>
    </source>
</evidence>
<evidence type="ECO:0000256" key="13">
    <source>
        <dbReference type="SAM" id="MobiDB-lite"/>
    </source>
</evidence>
<dbReference type="Proteomes" id="UP000307440">
    <property type="component" value="Unassembled WGS sequence"/>
</dbReference>
<evidence type="ECO:0000256" key="11">
    <source>
        <dbReference type="ARBA" id="ARBA00023136"/>
    </source>
</evidence>